<dbReference type="InterPro" id="IPR017946">
    <property type="entry name" value="PLC-like_Pdiesterase_TIM-brl"/>
</dbReference>
<proteinExistence type="predicted"/>
<feature type="domain" description="Ras-associating" evidence="10">
    <location>
        <begin position="2964"/>
        <end position="3055"/>
    </location>
</feature>
<comment type="caution">
    <text evidence="11">The sequence shown here is derived from an EMBL/GenBank/DDBJ whole genome shotgun (WGS) entry which is preliminary data.</text>
</comment>
<dbReference type="InterPro" id="IPR011993">
    <property type="entry name" value="PH-like_dom_sf"/>
</dbReference>
<dbReference type="Gene3D" id="2.30.29.30">
    <property type="entry name" value="Pleckstrin-homology domain (PH domain)/Phosphotyrosine-binding domain (PTB)"/>
    <property type="match status" value="1"/>
</dbReference>
<gene>
    <name evidence="11" type="ORF">LSH36_39g14011</name>
</gene>
<dbReference type="SMART" id="SM00239">
    <property type="entry name" value="C2"/>
    <property type="match status" value="1"/>
</dbReference>
<evidence type="ECO:0000256" key="6">
    <source>
        <dbReference type="RuleBase" id="RU361133"/>
    </source>
</evidence>
<dbReference type="InterPro" id="IPR000008">
    <property type="entry name" value="C2_dom"/>
</dbReference>
<dbReference type="GO" id="GO:0051209">
    <property type="term" value="P:release of sequestered calcium ion into cytosol"/>
    <property type="evidence" value="ECO:0007669"/>
    <property type="project" value="TreeGrafter"/>
</dbReference>
<dbReference type="InterPro" id="IPR035892">
    <property type="entry name" value="C2_domain_sf"/>
</dbReference>
<feature type="region of interest" description="Disordered" evidence="7">
    <location>
        <begin position="645"/>
        <end position="701"/>
    </location>
</feature>
<dbReference type="SUPFAM" id="SSF49562">
    <property type="entry name" value="C2 domain (Calcium/lipid-binding domain, CaLB)"/>
    <property type="match status" value="1"/>
</dbReference>
<evidence type="ECO:0000259" key="8">
    <source>
        <dbReference type="PROSITE" id="PS50004"/>
    </source>
</evidence>
<feature type="region of interest" description="Disordered" evidence="7">
    <location>
        <begin position="1781"/>
        <end position="1820"/>
    </location>
</feature>
<dbReference type="CDD" id="cd00275">
    <property type="entry name" value="C2_PLC_like"/>
    <property type="match status" value="1"/>
</dbReference>
<dbReference type="Gene3D" id="3.10.20.90">
    <property type="entry name" value="Phosphatidylinositol 3-kinase Catalytic Subunit, Chain A, domain 1"/>
    <property type="match status" value="2"/>
</dbReference>
<feature type="region of interest" description="Disordered" evidence="7">
    <location>
        <begin position="1745"/>
        <end position="1765"/>
    </location>
</feature>
<feature type="region of interest" description="Disordered" evidence="7">
    <location>
        <begin position="2533"/>
        <end position="2562"/>
    </location>
</feature>
<feature type="compositionally biased region" description="Polar residues" evidence="7">
    <location>
        <begin position="645"/>
        <end position="655"/>
    </location>
</feature>
<dbReference type="FunFam" id="3.20.20.190:FF:000039">
    <property type="entry name" value="Phosphoinositide phospholipase C"/>
    <property type="match status" value="1"/>
</dbReference>
<dbReference type="PROSITE" id="PS50004">
    <property type="entry name" value="C2"/>
    <property type="match status" value="1"/>
</dbReference>
<dbReference type="InterPro" id="IPR029071">
    <property type="entry name" value="Ubiquitin-like_domsf"/>
</dbReference>
<keyword evidence="5" id="KW-0807">Transducer</keyword>
<dbReference type="GO" id="GO:0007186">
    <property type="term" value="P:G protein-coupled receptor signaling pathway"/>
    <property type="evidence" value="ECO:0007669"/>
    <property type="project" value="TreeGrafter"/>
</dbReference>
<dbReference type="GO" id="GO:0007265">
    <property type="term" value="P:Ras protein signal transduction"/>
    <property type="evidence" value="ECO:0007669"/>
    <property type="project" value="TreeGrafter"/>
</dbReference>
<dbReference type="PROSITE" id="PS50008">
    <property type="entry name" value="PIPLC_Y_DOMAIN"/>
    <property type="match status" value="1"/>
</dbReference>
<dbReference type="Gene3D" id="3.20.20.190">
    <property type="entry name" value="Phosphatidylinositol (PI) phosphodiesterase"/>
    <property type="match status" value="2"/>
</dbReference>
<dbReference type="Pfam" id="PF00388">
    <property type="entry name" value="PI-PLC-X"/>
    <property type="match status" value="1"/>
</dbReference>
<dbReference type="EMBL" id="JAODUP010000039">
    <property type="protein sequence ID" value="KAK2166454.1"/>
    <property type="molecule type" value="Genomic_DNA"/>
</dbReference>
<keyword evidence="4 6" id="KW-0443">Lipid metabolism</keyword>
<dbReference type="PANTHER" id="PTHR10336">
    <property type="entry name" value="PHOSPHOINOSITIDE-SPECIFIC PHOSPHOLIPASE C FAMILY PROTEIN"/>
    <property type="match status" value="1"/>
</dbReference>
<evidence type="ECO:0000259" key="10">
    <source>
        <dbReference type="PROSITE" id="PS50200"/>
    </source>
</evidence>
<dbReference type="Gene3D" id="2.60.40.150">
    <property type="entry name" value="C2 domain"/>
    <property type="match status" value="1"/>
</dbReference>
<dbReference type="PANTHER" id="PTHR10336:SF6">
    <property type="entry name" value="1-PHOSPHATIDYLINOSITOL 4,5-BISPHOSPHATE PHOSPHODIESTERASE EPSILON-1"/>
    <property type="match status" value="1"/>
</dbReference>
<dbReference type="InterPro" id="IPR011992">
    <property type="entry name" value="EF-hand-dom_pair"/>
</dbReference>
<dbReference type="InterPro" id="IPR036964">
    <property type="entry name" value="RASGEF_cat_dom_sf"/>
</dbReference>
<feature type="compositionally biased region" description="Basic and acidic residues" evidence="7">
    <location>
        <begin position="2483"/>
        <end position="2492"/>
    </location>
</feature>
<evidence type="ECO:0000313" key="12">
    <source>
        <dbReference type="Proteomes" id="UP001208570"/>
    </source>
</evidence>
<feature type="compositionally biased region" description="Polar residues" evidence="7">
    <location>
        <begin position="1791"/>
        <end position="1814"/>
    </location>
</feature>
<dbReference type="InterPro" id="IPR000159">
    <property type="entry name" value="RA_dom"/>
</dbReference>
<evidence type="ECO:0000256" key="1">
    <source>
        <dbReference type="ARBA" id="ARBA00012368"/>
    </source>
</evidence>
<feature type="compositionally biased region" description="Polar residues" evidence="7">
    <location>
        <begin position="2314"/>
        <end position="2326"/>
    </location>
</feature>
<dbReference type="SUPFAM" id="SSF51695">
    <property type="entry name" value="PLC-like phosphodiesterases"/>
    <property type="match status" value="1"/>
</dbReference>
<feature type="compositionally biased region" description="Low complexity" evidence="7">
    <location>
        <begin position="1755"/>
        <end position="1765"/>
    </location>
</feature>
<evidence type="ECO:0000256" key="4">
    <source>
        <dbReference type="ARBA" id="ARBA00023098"/>
    </source>
</evidence>
<organism evidence="11 12">
    <name type="scientific">Paralvinella palmiformis</name>
    <dbReference type="NCBI Taxonomy" id="53620"/>
    <lineage>
        <taxon>Eukaryota</taxon>
        <taxon>Metazoa</taxon>
        <taxon>Spiralia</taxon>
        <taxon>Lophotrochozoa</taxon>
        <taxon>Annelida</taxon>
        <taxon>Polychaeta</taxon>
        <taxon>Sedentaria</taxon>
        <taxon>Canalipalpata</taxon>
        <taxon>Terebellida</taxon>
        <taxon>Terebelliformia</taxon>
        <taxon>Alvinellidae</taxon>
        <taxon>Paralvinella</taxon>
    </lineage>
</organism>
<dbReference type="Proteomes" id="UP001208570">
    <property type="component" value="Unassembled WGS sequence"/>
</dbReference>
<dbReference type="Gene3D" id="1.10.238.10">
    <property type="entry name" value="EF-hand"/>
    <property type="match status" value="1"/>
</dbReference>
<dbReference type="EC" id="3.1.4.11" evidence="1 6"/>
<sequence>MTPAHHQTLTEADVPDTLMQLLLPSDEWYYTNHSTRYARYVKYHAARILVYMGLFHRLGGRVNLFDLKPFEQVPASQGNVLQMHYAEDSFIDQMALGKVLIRDEDGHIYAGSLEGIILEIIQECEHELSSEPTSSQKAVSYDQMLYGCRSSYRHRHLQSEPSSSSGVSSQHDDTIDLLFSSLMKCQFGEYFFHTAPLVVHPIIILRLFCHKMFGNMLRRKTSFSLHNLSPPVILEKKQCPPWQPNQPATDDPEMQPDTLAVTRRRRANLHVQISTPGQINNTEEEIRLTRRRTRRAGSIDKHLMRLSSAKRRAATATMTNALKAIGDSLMTPLDLNISPNTPSYSISDDWVKKKHSFRFPSLKKRSRSQGYIAGIPDSCESFTSVGSSTTNSANQQNEIIELTKELINLPTFEIDTHHVGSDTAVMLSRCSSVPELEHTSSSSNIQKMEPVIYDYINNKLPALATCKEENSDSDDVTDAKKESVDASLENGHSANKHIEKPQNSSVKGILLTDNTVSSSDSNLHISFGSIHQQNSTSNQKQKLCCQNIRSTSCDESMVLNTVLSPQPIVHQRLQVKSQKDRYVTAPQVVSQRQSSNGVSSFDSQKSGSWKQNKPVKGTSQCTANRLQSSVKPLKKLCELGPALSHSEQLNSSNSVPHEASQPKEYRASLSQPTPAPQRVGIGVKQTGQSSDEDMWSSHSSSTTQTCKISVTSAIESEYPFDQSCDSSTSGSVGWGSGSPLGNQRLLSPIQDINRDSIIFKFAAATPCESPVSLSTTDFPTLNIVSKNGSCPTSTLSTLSPYYSMENLTSSNVSIPSTVIPATPQPRKQAMDLLSVSTPSDITKELSQSSLTVPPSCDTSSDQPQNAMDFSLFLPSPGTEVPLQHQSIMKVIETWAHVCSLDLECDTTMRKEVKDFLNKVASLGHEYRVWSHSMYRTLKLDEDELSQESADDASNADNIHQLYKKFYLKKQQMAAYTVLMLINSVLAQKLQKQVLDGDLPCTKEEAATLAGIQLHLEETWPEDPHTPDMGGANDDPKELEQRHLLRVTSREQNHQRRKICIAEKDRAKLVPGRRSGKLTKNPLFCFDRTDGSLLCFRIPDGRMANALPPNHRRCTTICKLIEEKQTKLWHTTYYDSELKLKQLYIKICKNLPAYNCKLYSVKEIRRGNTHRKVSCLLGVSPEKVILLDNKTKLLLQTHDIHELQEWSTGTGRNLDGLKLEFRGSKPWSLVAPSCERLKSITGALLDVMGTENRLFDCLLFHQNPLYLSQQYRGTLGSSLRSRHSNQSLPEMYTEELSSLQKLLHFPEEVAMRLTETEYKIFNSVPPMCYVRQVTMELSRSEKLKPFWLSVVDEDLSQLDTLSNALLTQVPSDEYRQAVTRALNIPGCQVVPFFGGFLRDLQMVLTGIPSIVVLPPNGESSLKLVSEFKGEDKFVTRIGVGGLINMEKVHQAHCVLTDIHLFHKHADKGTLGGSRQDDITQQDLINSEGDGRLTELEDEIPDLDLGQYEPVSSIGNEHQVMMIPSLVTHPYAHNLQLLHHGATAIHWDNKDSHSVVCFLKLENDNATLSWSKTNWSCLHGMSVSLPPDYLFQGEEDCRISSPLINRYISGVTFVEEIEEGQLDLLQVKSVTLGDASADIHLLQRRHNISNLSPKQNCLTFVVGNSISDNRVLEFVLPPLVLNSWFKCLKKLVDAAQFIRHRRIDRRIQWLKDLYLQLYYEGEACIAPTSADAFRAFGGRNWNTEISQNTGSENVSANKKNSSPVSSIKSAKIKKKAYGLPIFKDHSSKCPPQDQGNTNETAGHQEASKNSKYTKSSAKPVLVTDRRRVQSRRNVNMNTMFHPKSLTFGFQNRGLPLHDWKHFSLKYQLQESSEPITHISHFSFVDFVQLFKCFYVLIRKDVKELFDEFALNNPEPVPMPGYNKTTEHVKYQTGILTRNVSYLDQLTKEQHKFYDMLCSASIMENRVDSGKEKCLGIKELTDFLIEYQEENPSPEDVMTIIMKHEEGPEYRNQSLLSFEGFCCYMLDQDNYAFVPESVSQEKQDLDHPLSHYYVKSSHNTYLTGHQLKGESSTEMYTQVLLTGCRCIELDCWDGDDDNPVIYHGHTLTTKIPFRAVVEAINNSAFVTSPYPVILSLENHCSLSQQQKMAQIFVEIFGDKLVRNFLFEADFSDDPVLPSPNQLKYKILIKNKKIHNPETPLNIRYKLPSGAKLFTMDTIPNDDEEEEDEEDEEDFLADSGVKDMSSLQSQGLLSLEKCSSVDHSSGPRISGHMSDFSRELGGSTGCLLFSDSTVPSPSNKSYIRAKSMGHLVAKSESETTSVTTLPSTPITPHDRKKASSLDNYLNSISSESLKTNSREMLQYNSAQNLIEPSEKCMFYLTKSSECGASRVSDSTVGDGSPLIDTTMASTSLTQAGTGNKMWFGTFLNRPSAKKDTAETENNHRGVDSPKVITAGKILEKETSRPLSDDQKSRDIWRSQQSTEWAGSDDRDSDHTVKPVKRKKVAIAQELSDLVIYTQAIKFKGLINVTTSVPRHKKAANRRNVLSTSRTSSVGNSASPTGGTHTERHLMRTYPAGTRIDSSNFNPIFFWAFGLQFAALNYQTEDLAMQINTAMFEQNGHSGYVLKPRVMWDRTHVLHSRFNPLDKEMDVFQPVTLKIHLISGQYICPGHRSGSPQVEVEILGIPIDCMKHKSKVISRNQLNPIWNELYTFQVHFQDLAFLRWTVLETTSGHITGQRIIPLKCLRPGFRHIRLRNSKNQPLEISTLFIYSRLEDDVSHDLMTFTGNSMKKENSAMTDSKQSGVLSTYLSDTTRYEKEMSQIPMLRQKRRLFFISVFGVTKEDEYVILNVTQETTVHEAIQQALNKAGRSGEHCEEYVLEEVVSLGWDRPGGSTVRSILDMGEKVLQAQNKWKGHGKFVLRKITNDPSTRAWVTTMVKDQRLREGSQGSEYTDGSWDSNQETYLVCIYEVSDDQPYTILQAPRSSTSQDIITQALVKARRKENPQNFVLVEEICGSLVANTKERPSKVTYRILGDDENVYKAQHAWKNNAGKFVLTRRDKVHTSTMDNNQHEKATIQKFSLKLPILKKKKKLEEPSHSYQMQPLDSKGRTVKASTELRPRGPTADMSLNAGFLRVTEDSKVDIKPHALPRGHKVLPHGKYT</sequence>
<feature type="domain" description="PI-PLC Y-box" evidence="9">
    <location>
        <begin position="2506"/>
        <end position="2626"/>
    </location>
</feature>
<dbReference type="GO" id="GO:0004435">
    <property type="term" value="F:phosphatidylinositol-4,5-bisphosphate phospholipase C activity"/>
    <property type="evidence" value="ECO:0007669"/>
    <property type="project" value="UniProtKB-EC"/>
</dbReference>
<dbReference type="GO" id="GO:0016042">
    <property type="term" value="P:lipid catabolic process"/>
    <property type="evidence" value="ECO:0007669"/>
    <property type="project" value="UniProtKB-KW"/>
</dbReference>
<feature type="region of interest" description="Disordered" evidence="7">
    <location>
        <begin position="575"/>
        <end position="623"/>
    </location>
</feature>
<dbReference type="SUPFAM" id="SSF54236">
    <property type="entry name" value="Ubiquitin-like"/>
    <property type="match status" value="2"/>
</dbReference>
<dbReference type="SMART" id="SM00148">
    <property type="entry name" value="PLCXc"/>
    <property type="match status" value="1"/>
</dbReference>
<evidence type="ECO:0000259" key="9">
    <source>
        <dbReference type="PROSITE" id="PS50008"/>
    </source>
</evidence>
<reference evidence="11" key="1">
    <citation type="journal article" date="2023" name="Mol. Biol. Evol.">
        <title>Third-Generation Sequencing Reveals the Adaptive Role of the Epigenome in Three Deep-Sea Polychaetes.</title>
        <authorList>
            <person name="Perez M."/>
            <person name="Aroh O."/>
            <person name="Sun Y."/>
            <person name="Lan Y."/>
            <person name="Juniper S.K."/>
            <person name="Young C.R."/>
            <person name="Angers B."/>
            <person name="Qian P.Y."/>
        </authorList>
    </citation>
    <scope>NUCLEOTIDE SEQUENCE</scope>
    <source>
        <strain evidence="11">P08H-3</strain>
    </source>
</reference>
<dbReference type="Pfam" id="PF00387">
    <property type="entry name" value="PI-PLC-Y"/>
    <property type="match status" value="1"/>
</dbReference>
<dbReference type="SMART" id="SM00314">
    <property type="entry name" value="RA"/>
    <property type="match status" value="2"/>
</dbReference>
<dbReference type="InterPro" id="IPR000909">
    <property type="entry name" value="PLipase_C_PInositol-sp_X_dom"/>
</dbReference>
<dbReference type="Gene3D" id="1.10.840.10">
    <property type="entry name" value="Ras guanine-nucleotide exchange factors catalytic domain"/>
    <property type="match status" value="1"/>
</dbReference>
<feature type="region of interest" description="Disordered" evidence="7">
    <location>
        <begin position="2309"/>
        <end position="2334"/>
    </location>
</feature>
<dbReference type="InterPro" id="IPR001192">
    <property type="entry name" value="PI-PLC_fam"/>
</dbReference>
<dbReference type="InterPro" id="IPR001711">
    <property type="entry name" value="PLipase_C_Pinositol-sp_Y"/>
</dbReference>
<dbReference type="Pfam" id="PF09279">
    <property type="entry name" value="EF-hand_like"/>
    <property type="match status" value="1"/>
</dbReference>
<keyword evidence="2 6" id="KW-0378">Hydrolase</keyword>
<dbReference type="PROSITE" id="PS50007">
    <property type="entry name" value="PIPLC_X_DOMAIN"/>
    <property type="match status" value="1"/>
</dbReference>
<evidence type="ECO:0000313" key="11">
    <source>
        <dbReference type="EMBL" id="KAK2166454.1"/>
    </source>
</evidence>
<keyword evidence="12" id="KW-1185">Reference proteome</keyword>
<keyword evidence="3 6" id="KW-0442">Lipid degradation</keyword>
<dbReference type="CDD" id="cd17114">
    <property type="entry name" value="RA_PLC-epsilon"/>
    <property type="match status" value="1"/>
</dbReference>
<feature type="compositionally biased region" description="Polar residues" evidence="7">
    <location>
        <begin position="587"/>
        <end position="623"/>
    </location>
</feature>
<dbReference type="GO" id="GO:0048015">
    <property type="term" value="P:phosphatidylinositol-mediated signaling"/>
    <property type="evidence" value="ECO:0007669"/>
    <property type="project" value="TreeGrafter"/>
</dbReference>
<evidence type="ECO:0000256" key="7">
    <source>
        <dbReference type="SAM" id="MobiDB-lite"/>
    </source>
</evidence>
<dbReference type="GO" id="GO:0046488">
    <property type="term" value="P:phosphatidylinositol metabolic process"/>
    <property type="evidence" value="ECO:0007669"/>
    <property type="project" value="TreeGrafter"/>
</dbReference>
<feature type="domain" description="Ras-associating" evidence="10">
    <location>
        <begin position="2825"/>
        <end position="2920"/>
    </location>
</feature>
<feature type="region of interest" description="Disordered" evidence="7">
    <location>
        <begin position="3086"/>
        <end position="3120"/>
    </location>
</feature>
<dbReference type="PRINTS" id="PR00390">
    <property type="entry name" value="PHPHLIPASEC"/>
</dbReference>
<feature type="domain" description="C2" evidence="8">
    <location>
        <begin position="2631"/>
        <end position="2757"/>
    </location>
</feature>
<dbReference type="InterPro" id="IPR015359">
    <property type="entry name" value="PLC_EF-hand-like"/>
</dbReference>
<name>A0AAD9K7V2_9ANNE</name>
<evidence type="ECO:0000256" key="2">
    <source>
        <dbReference type="ARBA" id="ARBA00022801"/>
    </source>
</evidence>
<feature type="compositionally biased region" description="Basic and acidic residues" evidence="7">
    <location>
        <begin position="2453"/>
        <end position="2472"/>
    </location>
</feature>
<dbReference type="SMART" id="SM00149">
    <property type="entry name" value="PLCYc"/>
    <property type="match status" value="1"/>
</dbReference>
<dbReference type="PROSITE" id="PS50200">
    <property type="entry name" value="RA"/>
    <property type="match status" value="2"/>
</dbReference>
<feature type="region of interest" description="Disordered" evidence="7">
    <location>
        <begin position="236"/>
        <end position="255"/>
    </location>
</feature>
<dbReference type="Pfam" id="PF00788">
    <property type="entry name" value="RA"/>
    <property type="match status" value="2"/>
</dbReference>
<dbReference type="SUPFAM" id="SSF48366">
    <property type="entry name" value="Ras GEF"/>
    <property type="match status" value="1"/>
</dbReference>
<feature type="compositionally biased region" description="Polar residues" evidence="7">
    <location>
        <begin position="2539"/>
        <end position="2559"/>
    </location>
</feature>
<feature type="compositionally biased region" description="Polar residues" evidence="7">
    <location>
        <begin position="1745"/>
        <end position="1754"/>
    </location>
</feature>
<dbReference type="CDD" id="cd08558">
    <property type="entry name" value="PI-PLCc_eukaryota"/>
    <property type="match status" value="1"/>
</dbReference>
<dbReference type="GO" id="GO:0005085">
    <property type="term" value="F:guanyl-nucleotide exchange factor activity"/>
    <property type="evidence" value="ECO:0007669"/>
    <property type="project" value="InterPro"/>
</dbReference>
<evidence type="ECO:0000256" key="5">
    <source>
        <dbReference type="ARBA" id="ARBA00023224"/>
    </source>
</evidence>
<dbReference type="InterPro" id="IPR023578">
    <property type="entry name" value="Ras_GEF_dom_sf"/>
</dbReference>
<accession>A0AAD9K7V2</accession>
<evidence type="ECO:0000256" key="3">
    <source>
        <dbReference type="ARBA" id="ARBA00022963"/>
    </source>
</evidence>
<dbReference type="Pfam" id="PF00168">
    <property type="entry name" value="C2"/>
    <property type="match status" value="1"/>
</dbReference>
<comment type="catalytic activity">
    <reaction evidence="6">
        <text>a 1,2-diacyl-sn-glycero-3-phospho-(1D-myo-inositol-4,5-bisphosphate) + H2O = 1D-myo-inositol 1,4,5-trisphosphate + a 1,2-diacyl-sn-glycerol + H(+)</text>
        <dbReference type="Rhea" id="RHEA:33179"/>
        <dbReference type="ChEBI" id="CHEBI:15377"/>
        <dbReference type="ChEBI" id="CHEBI:15378"/>
        <dbReference type="ChEBI" id="CHEBI:17815"/>
        <dbReference type="ChEBI" id="CHEBI:58456"/>
        <dbReference type="ChEBI" id="CHEBI:203600"/>
        <dbReference type="EC" id="3.1.4.11"/>
    </reaction>
</comment>
<dbReference type="SUPFAM" id="SSF47473">
    <property type="entry name" value="EF-hand"/>
    <property type="match status" value="1"/>
</dbReference>
<protein>
    <recommendedName>
        <fullName evidence="1 6">Phosphoinositide phospholipase C</fullName>
        <ecNumber evidence="1 6">3.1.4.11</ecNumber>
    </recommendedName>
</protein>
<feature type="region of interest" description="Disordered" evidence="7">
    <location>
        <begin position="2452"/>
        <end position="2494"/>
    </location>
</feature>